<dbReference type="SUPFAM" id="SSF55811">
    <property type="entry name" value="Nudix"/>
    <property type="match status" value="1"/>
</dbReference>
<comment type="cofactor">
    <cofactor evidence="1">
        <name>Mg(2+)</name>
        <dbReference type="ChEBI" id="CHEBI:18420"/>
    </cofactor>
</comment>
<comment type="caution">
    <text evidence="6">The sequence shown here is derived from an EMBL/GenBank/DDBJ whole genome shotgun (WGS) entry which is preliminary data.</text>
</comment>
<dbReference type="OrthoDB" id="9814308at2"/>
<dbReference type="AlphaFoldDB" id="A0A0M2H2U1"/>
<accession>A0A0M2H2U1</accession>
<dbReference type="PANTHER" id="PTHR43046">
    <property type="entry name" value="GDP-MANNOSE MANNOSYL HYDROLASE"/>
    <property type="match status" value="1"/>
</dbReference>
<dbReference type="Proteomes" id="UP000033956">
    <property type="component" value="Unassembled WGS sequence"/>
</dbReference>
<protein>
    <submittedName>
        <fullName evidence="6">Nucleoside triphosphatase NudI</fullName>
        <ecNumber evidence="6">3.6.1.-</ecNumber>
    </submittedName>
</protein>
<dbReference type="STRING" id="92835.RS81_03512"/>
<dbReference type="PANTHER" id="PTHR43046:SF14">
    <property type="entry name" value="MUTT_NUDIX FAMILY PROTEIN"/>
    <property type="match status" value="1"/>
</dbReference>
<dbReference type="RefSeq" id="WP_045277356.1">
    <property type="nucleotide sequence ID" value="NZ_BAAAUP010000002.1"/>
</dbReference>
<dbReference type="EMBL" id="JYIZ01000057">
    <property type="protein sequence ID" value="KJL37754.1"/>
    <property type="molecule type" value="Genomic_DNA"/>
</dbReference>
<proteinExistence type="inferred from homology"/>
<feature type="domain" description="Nudix hydrolase" evidence="5">
    <location>
        <begin position="19"/>
        <end position="149"/>
    </location>
</feature>
<evidence type="ECO:0000256" key="1">
    <source>
        <dbReference type="ARBA" id="ARBA00001946"/>
    </source>
</evidence>
<evidence type="ECO:0000256" key="3">
    <source>
        <dbReference type="ARBA" id="ARBA00022801"/>
    </source>
</evidence>
<dbReference type="EC" id="3.6.1.-" evidence="6"/>
<dbReference type="PATRIC" id="fig|92835.4.peg.3549"/>
<dbReference type="Pfam" id="PF00293">
    <property type="entry name" value="NUDIX"/>
    <property type="match status" value="1"/>
</dbReference>
<keyword evidence="3 4" id="KW-0378">Hydrolase</keyword>
<dbReference type="PROSITE" id="PS00893">
    <property type="entry name" value="NUDIX_BOX"/>
    <property type="match status" value="1"/>
</dbReference>
<evidence type="ECO:0000313" key="7">
    <source>
        <dbReference type="Proteomes" id="UP000033956"/>
    </source>
</evidence>
<dbReference type="InterPro" id="IPR015797">
    <property type="entry name" value="NUDIX_hydrolase-like_dom_sf"/>
</dbReference>
<comment type="similarity">
    <text evidence="2 4">Belongs to the Nudix hydrolase family.</text>
</comment>
<name>A0A0M2H2U1_9MICO</name>
<evidence type="ECO:0000256" key="2">
    <source>
        <dbReference type="ARBA" id="ARBA00005582"/>
    </source>
</evidence>
<evidence type="ECO:0000313" key="6">
    <source>
        <dbReference type="EMBL" id="KJL37754.1"/>
    </source>
</evidence>
<gene>
    <name evidence="6" type="primary">nudI</name>
    <name evidence="6" type="ORF">RS81_03512</name>
</gene>
<organism evidence="6 7">
    <name type="scientific">Microbacterium terrae</name>
    <dbReference type="NCBI Taxonomy" id="69369"/>
    <lineage>
        <taxon>Bacteria</taxon>
        <taxon>Bacillati</taxon>
        <taxon>Actinomycetota</taxon>
        <taxon>Actinomycetes</taxon>
        <taxon>Micrococcales</taxon>
        <taxon>Microbacteriaceae</taxon>
        <taxon>Microbacterium</taxon>
    </lineage>
</organism>
<keyword evidence="7" id="KW-1185">Reference proteome</keyword>
<dbReference type="PROSITE" id="PS51462">
    <property type="entry name" value="NUDIX"/>
    <property type="match status" value="1"/>
</dbReference>
<sequence>MPASDYIKGLRSHIGTEFLLLPGVTAVIADADRFLLARQRDSRRWSLIGGGIEPGEQPETAVRREVREELGVEAITHGIVGVYGGAALETVYPNGDRVGYVTVAYRCSLFAADLTLDSSELLEVRWVTTNEIRTMDRHGWIDEVIADATR</sequence>
<evidence type="ECO:0000259" key="5">
    <source>
        <dbReference type="PROSITE" id="PS51462"/>
    </source>
</evidence>
<dbReference type="InterPro" id="IPR020476">
    <property type="entry name" value="Nudix_hydrolase"/>
</dbReference>
<dbReference type="InterPro" id="IPR020084">
    <property type="entry name" value="NUDIX_hydrolase_CS"/>
</dbReference>
<dbReference type="Gene3D" id="3.90.79.10">
    <property type="entry name" value="Nucleoside Triphosphate Pyrophosphohydrolase"/>
    <property type="match status" value="1"/>
</dbReference>
<dbReference type="GO" id="GO:0016787">
    <property type="term" value="F:hydrolase activity"/>
    <property type="evidence" value="ECO:0007669"/>
    <property type="project" value="UniProtKB-KW"/>
</dbReference>
<dbReference type="InterPro" id="IPR000086">
    <property type="entry name" value="NUDIX_hydrolase_dom"/>
</dbReference>
<reference evidence="6 7" key="1">
    <citation type="submission" date="2015-02" db="EMBL/GenBank/DDBJ databases">
        <title>Draft genome sequences of ten Microbacterium spp. with emphasis on heavy metal contaminated environments.</title>
        <authorList>
            <person name="Corretto E."/>
        </authorList>
    </citation>
    <scope>NUCLEOTIDE SEQUENCE [LARGE SCALE GENOMIC DNA]</scope>
    <source>
        <strain evidence="6 7">DSM 12510</strain>
    </source>
</reference>
<dbReference type="PRINTS" id="PR00502">
    <property type="entry name" value="NUDIXFAMILY"/>
</dbReference>
<evidence type="ECO:0000256" key="4">
    <source>
        <dbReference type="RuleBase" id="RU003476"/>
    </source>
</evidence>